<protein>
    <recommendedName>
        <fullName evidence="3">Zinc-ribbon 15 domain-containing protein</fullName>
    </recommendedName>
</protein>
<accession>A0ABS3Z472</accession>
<sequence length="210" mass="24741">MFVLKGTTEIIENVKDGEIIQNGCPQCRKDLLLKQFRVWNTIFLIPYLPSGDTRTVYECVGCYETFDPVYRNTYINRGKYLNPTRKEIKELTETFSLTFIASILTCDNRPMESVLALLKEFAIKYNIDEETHEEKFGADFLSQRELTKTVFELYDLFRDCFSEELINIVLAQNVEYSNLIDLSEKETKVLYTFSRHWGLTKSEFEELRKK</sequence>
<organism evidence="1 2">
    <name type="scientific">Niastella soli</name>
    <dbReference type="NCBI Taxonomy" id="2821487"/>
    <lineage>
        <taxon>Bacteria</taxon>
        <taxon>Pseudomonadati</taxon>
        <taxon>Bacteroidota</taxon>
        <taxon>Chitinophagia</taxon>
        <taxon>Chitinophagales</taxon>
        <taxon>Chitinophagaceae</taxon>
        <taxon>Niastella</taxon>
    </lineage>
</organism>
<gene>
    <name evidence="1" type="ORF">J7I42_31985</name>
</gene>
<dbReference type="EMBL" id="JAGHKO010000017">
    <property type="protein sequence ID" value="MBO9204950.1"/>
    <property type="molecule type" value="Genomic_DNA"/>
</dbReference>
<name>A0ABS3Z472_9BACT</name>
<evidence type="ECO:0008006" key="3">
    <source>
        <dbReference type="Google" id="ProtNLM"/>
    </source>
</evidence>
<dbReference type="RefSeq" id="WP_209144033.1">
    <property type="nucleotide sequence ID" value="NZ_JAGHKO010000017.1"/>
</dbReference>
<keyword evidence="2" id="KW-1185">Reference proteome</keyword>
<evidence type="ECO:0000313" key="2">
    <source>
        <dbReference type="Proteomes" id="UP000677244"/>
    </source>
</evidence>
<dbReference type="Proteomes" id="UP000677244">
    <property type="component" value="Unassembled WGS sequence"/>
</dbReference>
<comment type="caution">
    <text evidence="1">The sequence shown here is derived from an EMBL/GenBank/DDBJ whole genome shotgun (WGS) entry which is preliminary data.</text>
</comment>
<evidence type="ECO:0000313" key="1">
    <source>
        <dbReference type="EMBL" id="MBO9204950.1"/>
    </source>
</evidence>
<proteinExistence type="predicted"/>
<reference evidence="1 2" key="1">
    <citation type="submission" date="2021-03" db="EMBL/GenBank/DDBJ databases">
        <title>Assistant Professor.</title>
        <authorList>
            <person name="Huq M.A."/>
        </authorList>
    </citation>
    <scope>NUCLEOTIDE SEQUENCE [LARGE SCALE GENOMIC DNA]</scope>
    <source>
        <strain evidence="1 2">MAH-29</strain>
    </source>
</reference>